<accession>A0A813MJW0</accession>
<protein>
    <recommendedName>
        <fullName evidence="2">G domain-containing protein</fullName>
    </recommendedName>
</protein>
<dbReference type="SUPFAM" id="SSF52540">
    <property type="entry name" value="P-loop containing nucleoside triphosphate hydrolases"/>
    <property type="match status" value="1"/>
</dbReference>
<gene>
    <name evidence="3" type="ORF">IZO911_LOCUS1998</name>
    <name evidence="4" type="ORF">KXQ929_LOCUS5909</name>
</gene>
<feature type="coiled-coil region" evidence="1">
    <location>
        <begin position="248"/>
        <end position="275"/>
    </location>
</feature>
<keyword evidence="1" id="KW-0175">Coiled coil</keyword>
<evidence type="ECO:0000313" key="3">
    <source>
        <dbReference type="EMBL" id="CAF0721837.1"/>
    </source>
</evidence>
<sequence length="372" mass="43116">MVQTLIKQKLVSKQKPNEPCAVVIGKCGAGKTTLAKKLCNKKHESDMENLGTQQEFDCYHADCYEHAFSLIDTPATDSSTKVYKHAVLLRESLTKSKINTIFFIIKYDGRFEKMIEDYFQLQPLVSKYASKTVVIISYWDQSKDPENEFNEICEFFAEECPNVCNLIAYSEQVSKSDVASLMYSCMSNMDEEELVITDEEFNLNFNLYETKSSVKKLFEQYQKKVNLIVQENIEIINSMKSESAEEKHEVFRTIIDKVKRELEELMQNYREEHADIMHPLDRDTLLAKMEKENATMYNEFADKVTPMMSSNFSNDETNTNEGKCIVQNCNNLETRQDGQQEFDQVCNPEDMNQDDQQKILQSTNVRINEQTG</sequence>
<organism evidence="3 5">
    <name type="scientific">Adineta steineri</name>
    <dbReference type="NCBI Taxonomy" id="433720"/>
    <lineage>
        <taxon>Eukaryota</taxon>
        <taxon>Metazoa</taxon>
        <taxon>Spiralia</taxon>
        <taxon>Gnathifera</taxon>
        <taxon>Rotifera</taxon>
        <taxon>Eurotatoria</taxon>
        <taxon>Bdelloidea</taxon>
        <taxon>Adinetida</taxon>
        <taxon>Adinetidae</taxon>
        <taxon>Adineta</taxon>
    </lineage>
</organism>
<dbReference type="Pfam" id="PF01926">
    <property type="entry name" value="MMR_HSR1"/>
    <property type="match status" value="1"/>
</dbReference>
<dbReference type="CDD" id="cd00882">
    <property type="entry name" value="Ras_like_GTPase"/>
    <property type="match status" value="1"/>
</dbReference>
<evidence type="ECO:0000313" key="5">
    <source>
        <dbReference type="Proteomes" id="UP000663860"/>
    </source>
</evidence>
<proteinExistence type="predicted"/>
<name>A0A813MJW0_9BILA</name>
<feature type="domain" description="G" evidence="2">
    <location>
        <begin position="22"/>
        <end position="119"/>
    </location>
</feature>
<dbReference type="AlphaFoldDB" id="A0A813MJW0"/>
<dbReference type="Gene3D" id="3.40.50.300">
    <property type="entry name" value="P-loop containing nucleotide triphosphate hydrolases"/>
    <property type="match status" value="1"/>
</dbReference>
<dbReference type="InterPro" id="IPR027417">
    <property type="entry name" value="P-loop_NTPase"/>
</dbReference>
<comment type="caution">
    <text evidence="3">The sequence shown here is derived from an EMBL/GenBank/DDBJ whole genome shotgun (WGS) entry which is preliminary data.</text>
</comment>
<evidence type="ECO:0000259" key="2">
    <source>
        <dbReference type="Pfam" id="PF01926"/>
    </source>
</evidence>
<dbReference type="Proteomes" id="UP000663868">
    <property type="component" value="Unassembled WGS sequence"/>
</dbReference>
<dbReference type="EMBL" id="CAJOBB010000222">
    <property type="protein sequence ID" value="CAF3616246.1"/>
    <property type="molecule type" value="Genomic_DNA"/>
</dbReference>
<dbReference type="GO" id="GO:0005525">
    <property type="term" value="F:GTP binding"/>
    <property type="evidence" value="ECO:0007669"/>
    <property type="project" value="InterPro"/>
</dbReference>
<dbReference type="InterPro" id="IPR006073">
    <property type="entry name" value="GTP-bd"/>
</dbReference>
<evidence type="ECO:0000313" key="4">
    <source>
        <dbReference type="EMBL" id="CAF3616246.1"/>
    </source>
</evidence>
<evidence type="ECO:0000256" key="1">
    <source>
        <dbReference type="SAM" id="Coils"/>
    </source>
</evidence>
<reference evidence="3" key="1">
    <citation type="submission" date="2021-02" db="EMBL/GenBank/DDBJ databases">
        <authorList>
            <person name="Nowell W R."/>
        </authorList>
    </citation>
    <scope>NUCLEOTIDE SEQUENCE</scope>
</reference>
<dbReference type="Proteomes" id="UP000663860">
    <property type="component" value="Unassembled WGS sequence"/>
</dbReference>
<dbReference type="EMBL" id="CAJNOE010000009">
    <property type="protein sequence ID" value="CAF0721837.1"/>
    <property type="molecule type" value="Genomic_DNA"/>
</dbReference>